<dbReference type="InterPro" id="IPR037171">
    <property type="entry name" value="NagB/RpiA_transferase-like"/>
</dbReference>
<sequence>MKKAALRKEFLQKRKEADERWLIEKNALIAQNLEKFVLINHFKTLHTFLPQLGSREIHTSYIIESFRISFPTMRIAAPYIVPGTREMEHFLITPFTHLVINQWRIPEPDPVTSEKIRPEEIDIVLVPLLAFDRKGYRLGYGGGYYDRFLPQTRPDCIKMGLSLFEEVNEIADIDAFDIPLDACITPERLYDFKSLKA</sequence>
<gene>
    <name evidence="5" type="primary">ygfA</name>
    <name evidence="5" type="ORF">GCM10007423_57580</name>
</gene>
<dbReference type="PIRSF" id="PIRSF006806">
    <property type="entry name" value="FTHF_cligase"/>
    <property type="match status" value="1"/>
</dbReference>
<dbReference type="RefSeq" id="WP_188938755.1">
    <property type="nucleotide sequence ID" value="NZ_BMIA01000005.1"/>
</dbReference>
<reference evidence="6" key="1">
    <citation type="journal article" date="2019" name="Int. J. Syst. Evol. Microbiol.">
        <title>The Global Catalogue of Microorganisms (GCM) 10K type strain sequencing project: providing services to taxonomists for standard genome sequencing and annotation.</title>
        <authorList>
            <consortium name="The Broad Institute Genomics Platform"/>
            <consortium name="The Broad Institute Genome Sequencing Center for Infectious Disease"/>
            <person name="Wu L."/>
            <person name="Ma J."/>
        </authorList>
    </citation>
    <scope>NUCLEOTIDE SEQUENCE [LARGE SCALE GENOMIC DNA]</scope>
    <source>
        <strain evidence="6">CGMCC 1.15288</strain>
    </source>
</reference>
<comment type="catalytic activity">
    <reaction evidence="4">
        <text>(6S)-5-formyl-5,6,7,8-tetrahydrofolate + ATP = (6R)-5,10-methenyltetrahydrofolate + ADP + phosphate</text>
        <dbReference type="Rhea" id="RHEA:10488"/>
        <dbReference type="ChEBI" id="CHEBI:30616"/>
        <dbReference type="ChEBI" id="CHEBI:43474"/>
        <dbReference type="ChEBI" id="CHEBI:57455"/>
        <dbReference type="ChEBI" id="CHEBI:57457"/>
        <dbReference type="ChEBI" id="CHEBI:456216"/>
        <dbReference type="EC" id="6.3.3.2"/>
    </reaction>
</comment>
<dbReference type="Proteomes" id="UP000600214">
    <property type="component" value="Unassembled WGS sequence"/>
</dbReference>
<keyword evidence="4" id="KW-0479">Metal-binding</keyword>
<dbReference type="EMBL" id="BMIA01000005">
    <property type="protein sequence ID" value="GGH52794.1"/>
    <property type="molecule type" value="Genomic_DNA"/>
</dbReference>
<evidence type="ECO:0000256" key="2">
    <source>
        <dbReference type="ARBA" id="ARBA00022741"/>
    </source>
</evidence>
<dbReference type="Pfam" id="PF01812">
    <property type="entry name" value="5-FTHF_cyc-lig"/>
    <property type="match status" value="1"/>
</dbReference>
<keyword evidence="4" id="KW-0460">Magnesium</keyword>
<comment type="caution">
    <text evidence="5">The sequence shown here is derived from an EMBL/GenBank/DDBJ whole genome shotgun (WGS) entry which is preliminary data.</text>
</comment>
<proteinExistence type="inferred from homology"/>
<comment type="similarity">
    <text evidence="1 4">Belongs to the 5-formyltetrahydrofolate cyclo-ligase family.</text>
</comment>
<keyword evidence="6" id="KW-1185">Reference proteome</keyword>
<dbReference type="InterPro" id="IPR024185">
    <property type="entry name" value="FTHF_cligase-like_sf"/>
</dbReference>
<dbReference type="PANTHER" id="PTHR23407">
    <property type="entry name" value="ATPASE INHIBITOR/5-FORMYLTETRAHYDROFOLATE CYCLO-LIGASE"/>
    <property type="match status" value="1"/>
</dbReference>
<keyword evidence="2 4" id="KW-0547">Nucleotide-binding</keyword>
<dbReference type="NCBIfam" id="TIGR02727">
    <property type="entry name" value="MTHFS_bact"/>
    <property type="match status" value="1"/>
</dbReference>
<protein>
    <recommendedName>
        <fullName evidence="4">5-formyltetrahydrofolate cyclo-ligase</fullName>
        <ecNumber evidence="4">6.3.3.2</ecNumber>
    </recommendedName>
</protein>
<evidence type="ECO:0000256" key="1">
    <source>
        <dbReference type="ARBA" id="ARBA00010638"/>
    </source>
</evidence>
<evidence type="ECO:0000313" key="6">
    <source>
        <dbReference type="Proteomes" id="UP000600214"/>
    </source>
</evidence>
<evidence type="ECO:0000313" key="5">
    <source>
        <dbReference type="EMBL" id="GGH52794.1"/>
    </source>
</evidence>
<dbReference type="Gene3D" id="3.40.50.10420">
    <property type="entry name" value="NagB/RpiA/CoA transferase-like"/>
    <property type="match status" value="1"/>
</dbReference>
<comment type="cofactor">
    <cofactor evidence="4">
        <name>Mg(2+)</name>
        <dbReference type="ChEBI" id="CHEBI:18420"/>
    </cofactor>
</comment>
<dbReference type="EC" id="6.3.3.2" evidence="4"/>
<keyword evidence="3 4" id="KW-0067">ATP-binding</keyword>
<evidence type="ECO:0000256" key="4">
    <source>
        <dbReference type="RuleBase" id="RU361279"/>
    </source>
</evidence>
<dbReference type="PANTHER" id="PTHR23407:SF1">
    <property type="entry name" value="5-FORMYLTETRAHYDROFOLATE CYCLO-LIGASE"/>
    <property type="match status" value="1"/>
</dbReference>
<organism evidence="5 6">
    <name type="scientific">Dyadobacter endophyticus</name>
    <dbReference type="NCBI Taxonomy" id="1749036"/>
    <lineage>
        <taxon>Bacteria</taxon>
        <taxon>Pseudomonadati</taxon>
        <taxon>Bacteroidota</taxon>
        <taxon>Cytophagia</taxon>
        <taxon>Cytophagales</taxon>
        <taxon>Spirosomataceae</taxon>
        <taxon>Dyadobacter</taxon>
    </lineage>
</organism>
<evidence type="ECO:0000256" key="3">
    <source>
        <dbReference type="ARBA" id="ARBA00022840"/>
    </source>
</evidence>
<name>A0ABQ1Z9J2_9BACT</name>
<dbReference type="SUPFAM" id="SSF100950">
    <property type="entry name" value="NagB/RpiA/CoA transferase-like"/>
    <property type="match status" value="1"/>
</dbReference>
<dbReference type="InterPro" id="IPR002698">
    <property type="entry name" value="FTHF_cligase"/>
</dbReference>
<accession>A0ABQ1Z9J2</accession>